<dbReference type="EMBL" id="JBHUIM010000001">
    <property type="protein sequence ID" value="MFD2246972.1"/>
    <property type="molecule type" value="Genomic_DNA"/>
</dbReference>
<dbReference type="PROSITE" id="PS51257">
    <property type="entry name" value="PROKAR_LIPOPROTEIN"/>
    <property type="match status" value="1"/>
</dbReference>
<dbReference type="RefSeq" id="WP_250428746.1">
    <property type="nucleotide sequence ID" value="NZ_JALPRR010000001.1"/>
</dbReference>
<comment type="caution">
    <text evidence="3">The sequence shown here is derived from an EMBL/GenBank/DDBJ whole genome shotgun (WGS) entry which is preliminary data.</text>
</comment>
<reference evidence="4" key="1">
    <citation type="journal article" date="2019" name="Int. J. Syst. Evol. Microbiol.">
        <title>The Global Catalogue of Microorganisms (GCM) 10K type strain sequencing project: providing services to taxonomists for standard genome sequencing and annotation.</title>
        <authorList>
            <consortium name="The Broad Institute Genomics Platform"/>
            <consortium name="The Broad Institute Genome Sequencing Center for Infectious Disease"/>
            <person name="Wu L."/>
            <person name="Ma J."/>
        </authorList>
    </citation>
    <scope>NUCLEOTIDE SEQUENCE [LARGE SCALE GENOMIC DNA]</scope>
    <source>
        <strain evidence="4">CGMCC 4.1782</strain>
    </source>
</reference>
<proteinExistence type="predicted"/>
<feature type="signal peptide" evidence="1">
    <location>
        <begin position="1"/>
        <end position="21"/>
    </location>
</feature>
<sequence>MKNIDTKSKSLLLLLASILWAISCTPTMNVQSSYGRATSFDRYRTFAWYPAEAADNLESKTGFDTQVDRRIKTAVEAELVKKGLRPDAEQPDFLIAYDVAVPPGQEANAEFSPGFGYGYSHWYGYRFNYDVSGFPDYRSITRYPAGTLLIDFIDPDTNQLIWRGSAEGEIVPVQTDERKIRRSVTNILLQYPPGQEAMPTR</sequence>
<dbReference type="InterPro" id="IPR025411">
    <property type="entry name" value="DUF4136"/>
</dbReference>
<dbReference type="Gene3D" id="3.30.160.670">
    <property type="match status" value="1"/>
</dbReference>
<evidence type="ECO:0000313" key="3">
    <source>
        <dbReference type="EMBL" id="MFD2246972.1"/>
    </source>
</evidence>
<protein>
    <submittedName>
        <fullName evidence="3">DUF4136 domain-containing protein</fullName>
    </submittedName>
</protein>
<keyword evidence="4" id="KW-1185">Reference proteome</keyword>
<name>A0ABW5CX39_9BACT</name>
<keyword evidence="1" id="KW-0732">Signal</keyword>
<organism evidence="3 4">
    <name type="scientific">Pontibacter ruber</name>
    <dbReference type="NCBI Taxonomy" id="1343895"/>
    <lineage>
        <taxon>Bacteria</taxon>
        <taxon>Pseudomonadati</taxon>
        <taxon>Bacteroidota</taxon>
        <taxon>Cytophagia</taxon>
        <taxon>Cytophagales</taxon>
        <taxon>Hymenobacteraceae</taxon>
        <taxon>Pontibacter</taxon>
    </lineage>
</organism>
<gene>
    <name evidence="3" type="ORF">ACFSKP_11945</name>
</gene>
<evidence type="ECO:0000256" key="1">
    <source>
        <dbReference type="SAM" id="SignalP"/>
    </source>
</evidence>
<evidence type="ECO:0000259" key="2">
    <source>
        <dbReference type="Pfam" id="PF13590"/>
    </source>
</evidence>
<dbReference type="Pfam" id="PF13590">
    <property type="entry name" value="DUF4136"/>
    <property type="match status" value="1"/>
</dbReference>
<accession>A0ABW5CX39</accession>
<dbReference type="Proteomes" id="UP001597374">
    <property type="component" value="Unassembled WGS sequence"/>
</dbReference>
<feature type="chain" id="PRO_5046951912" evidence="1">
    <location>
        <begin position="22"/>
        <end position="201"/>
    </location>
</feature>
<feature type="domain" description="DUF4136" evidence="2">
    <location>
        <begin position="30"/>
        <end position="193"/>
    </location>
</feature>
<evidence type="ECO:0000313" key="4">
    <source>
        <dbReference type="Proteomes" id="UP001597374"/>
    </source>
</evidence>